<keyword evidence="2" id="KW-1133">Transmembrane helix</keyword>
<sequence length="361" mass="41441">MAVRKVIISMFEYLLDLLLCLLDVLLIFELMNRSYGKIPARRSLLYGIMIGLTFLCVSWYHYTGEYVNPFFDLAVYLCLLGFYPSSFKKKLLFSIALITFTLLLSGYYSGPLREAALYHLPLQLIFLLINLIVFVLFSEFTKFYSRSWENALLQQQVAYQKRRYKDLEAANKEVRELRHEMKNHLKTAAYLYKQGSQSELADYLQETLDRLTDIDQVITTGHLEIDALLNIKLRELEETGASCSADILIPSDLALPFTDMVVILGNLFDNAGEACETLPAAQRHVSFTMRYTEGCLWINMKNPYDVFSTVTKKQDRLSHGLGLKNIEKTVQKYNGTLAYSAQDHIFSVDLILYIGEPRGMA</sequence>
<dbReference type="Gene3D" id="3.30.565.10">
    <property type="entry name" value="Histidine kinase-like ATPase, C-terminal domain"/>
    <property type="match status" value="1"/>
</dbReference>
<feature type="coiled-coil region" evidence="1">
    <location>
        <begin position="150"/>
        <end position="187"/>
    </location>
</feature>
<comment type="caution">
    <text evidence="4">The sequence shown here is derived from an EMBL/GenBank/DDBJ whole genome shotgun (WGS) entry which is preliminary data.</text>
</comment>
<feature type="transmembrane region" description="Helical" evidence="2">
    <location>
        <begin position="6"/>
        <end position="31"/>
    </location>
</feature>
<evidence type="ECO:0000259" key="3">
    <source>
        <dbReference type="Pfam" id="PF14501"/>
    </source>
</evidence>
<protein>
    <submittedName>
        <fullName evidence="4">GHKL domain-containing protein</fullName>
    </submittedName>
</protein>
<dbReference type="PANTHER" id="PTHR40448">
    <property type="entry name" value="TWO-COMPONENT SENSOR HISTIDINE KINASE"/>
    <property type="match status" value="1"/>
</dbReference>
<feature type="transmembrane region" description="Helical" evidence="2">
    <location>
        <begin position="116"/>
        <end position="137"/>
    </location>
</feature>
<dbReference type="InterPro" id="IPR036890">
    <property type="entry name" value="HATPase_C_sf"/>
</dbReference>
<evidence type="ECO:0000313" key="4">
    <source>
        <dbReference type="EMBL" id="MCU7378980.1"/>
    </source>
</evidence>
<dbReference type="SUPFAM" id="SSF55874">
    <property type="entry name" value="ATPase domain of HSP90 chaperone/DNA topoisomerase II/histidine kinase"/>
    <property type="match status" value="1"/>
</dbReference>
<dbReference type="GO" id="GO:0042802">
    <property type="term" value="F:identical protein binding"/>
    <property type="evidence" value="ECO:0007669"/>
    <property type="project" value="TreeGrafter"/>
</dbReference>
<reference evidence="4" key="1">
    <citation type="submission" date="2022-09" db="EMBL/GenBank/DDBJ databases">
        <title>Culturomic study of gut microbiota in children with autism spectrum disorder.</title>
        <authorList>
            <person name="Efimov B.A."/>
            <person name="Chaplin A.V."/>
            <person name="Sokolova S.R."/>
            <person name="Pikina A.P."/>
            <person name="Korzhanova M."/>
            <person name="Belova V."/>
            <person name="Korostin D."/>
        </authorList>
    </citation>
    <scope>NUCLEOTIDE SEQUENCE</scope>
    <source>
        <strain evidence="4">ASD5510</strain>
    </source>
</reference>
<feature type="transmembrane region" description="Helical" evidence="2">
    <location>
        <begin position="43"/>
        <end position="60"/>
    </location>
</feature>
<keyword evidence="2" id="KW-0812">Transmembrane</keyword>
<accession>A0A9J6QTT3</accession>
<name>A0A9J6QTT3_9FIRM</name>
<keyword evidence="1" id="KW-0175">Coiled coil</keyword>
<feature type="transmembrane region" description="Helical" evidence="2">
    <location>
        <begin position="91"/>
        <end position="110"/>
    </location>
</feature>
<evidence type="ECO:0000256" key="1">
    <source>
        <dbReference type="SAM" id="Coils"/>
    </source>
</evidence>
<dbReference type="RefSeq" id="WP_148397664.1">
    <property type="nucleotide sequence ID" value="NZ_JAOSHN010000004.1"/>
</dbReference>
<dbReference type="InterPro" id="IPR032834">
    <property type="entry name" value="NatK-like_C"/>
</dbReference>
<dbReference type="Pfam" id="PF14501">
    <property type="entry name" value="HATPase_c_5"/>
    <property type="match status" value="1"/>
</dbReference>
<proteinExistence type="predicted"/>
<dbReference type="EMBL" id="JAOSHN010000004">
    <property type="protein sequence ID" value="MCU7378980.1"/>
    <property type="molecule type" value="Genomic_DNA"/>
</dbReference>
<dbReference type="AlphaFoldDB" id="A0A9J6QTT3"/>
<keyword evidence="5" id="KW-1185">Reference proteome</keyword>
<organism evidence="4 5">
    <name type="scientific">Hominibacterium faecale</name>
    <dbReference type="NCBI Taxonomy" id="2839743"/>
    <lineage>
        <taxon>Bacteria</taxon>
        <taxon>Bacillati</taxon>
        <taxon>Bacillota</taxon>
        <taxon>Clostridia</taxon>
        <taxon>Peptostreptococcales</taxon>
        <taxon>Anaerovoracaceae</taxon>
        <taxon>Hominibacterium</taxon>
    </lineage>
</organism>
<gene>
    <name evidence="4" type="ORF">OBO34_11500</name>
</gene>
<evidence type="ECO:0000313" key="5">
    <source>
        <dbReference type="Proteomes" id="UP001065549"/>
    </source>
</evidence>
<dbReference type="Proteomes" id="UP001065549">
    <property type="component" value="Unassembled WGS sequence"/>
</dbReference>
<dbReference type="PANTHER" id="PTHR40448:SF1">
    <property type="entry name" value="TWO-COMPONENT SENSOR HISTIDINE KINASE"/>
    <property type="match status" value="1"/>
</dbReference>
<dbReference type="CDD" id="cd16935">
    <property type="entry name" value="HATPase_AgrC-ComD-like"/>
    <property type="match status" value="1"/>
</dbReference>
<evidence type="ECO:0000256" key="2">
    <source>
        <dbReference type="SAM" id="Phobius"/>
    </source>
</evidence>
<keyword evidence="2" id="KW-0472">Membrane</keyword>
<feature type="domain" description="Sensor histidine kinase NatK-like C-terminal" evidence="3">
    <location>
        <begin position="258"/>
        <end position="351"/>
    </location>
</feature>